<proteinExistence type="predicted"/>
<dbReference type="EMBL" id="CATQJL010000305">
    <property type="protein sequence ID" value="CAJ0603379.1"/>
    <property type="molecule type" value="Genomic_DNA"/>
</dbReference>
<accession>A0AA36M8J5</accession>
<evidence type="ECO:0000313" key="1">
    <source>
        <dbReference type="EMBL" id="CAJ0603379.1"/>
    </source>
</evidence>
<gene>
    <name evidence="1" type="ORF">CYNAS_LOCUS15362</name>
</gene>
<reference evidence="1" key="1">
    <citation type="submission" date="2023-07" db="EMBL/GenBank/DDBJ databases">
        <authorList>
            <consortium name="CYATHOMIX"/>
        </authorList>
    </citation>
    <scope>NUCLEOTIDE SEQUENCE</scope>
    <source>
        <strain evidence="1">N/A</strain>
    </source>
</reference>
<protein>
    <submittedName>
        <fullName evidence="1">Uncharacterized protein</fullName>
    </submittedName>
</protein>
<organism evidence="1 2">
    <name type="scientific">Cylicocyclus nassatus</name>
    <name type="common">Nematode worm</name>
    <dbReference type="NCBI Taxonomy" id="53992"/>
    <lineage>
        <taxon>Eukaryota</taxon>
        <taxon>Metazoa</taxon>
        <taxon>Ecdysozoa</taxon>
        <taxon>Nematoda</taxon>
        <taxon>Chromadorea</taxon>
        <taxon>Rhabditida</taxon>
        <taxon>Rhabditina</taxon>
        <taxon>Rhabditomorpha</taxon>
        <taxon>Strongyloidea</taxon>
        <taxon>Strongylidae</taxon>
        <taxon>Cylicocyclus</taxon>
    </lineage>
</organism>
<comment type="caution">
    <text evidence="1">The sequence shown here is derived from an EMBL/GenBank/DDBJ whole genome shotgun (WGS) entry which is preliminary data.</text>
</comment>
<name>A0AA36M8J5_CYLNA</name>
<dbReference type="Proteomes" id="UP001176961">
    <property type="component" value="Unassembled WGS sequence"/>
</dbReference>
<evidence type="ECO:0000313" key="2">
    <source>
        <dbReference type="Proteomes" id="UP001176961"/>
    </source>
</evidence>
<keyword evidence="2" id="KW-1185">Reference proteome</keyword>
<dbReference type="AlphaFoldDB" id="A0AA36M8J5"/>
<sequence length="66" mass="7594">MALIAGLPMNICMASNFFVFYCVSGQYRAVFDEYLYLYTLKKYLKLKGAQRPTAPWQTSVFIVAIK</sequence>